<evidence type="ECO:0000313" key="2">
    <source>
        <dbReference type="EMBL" id="EKX89397.1"/>
    </source>
</evidence>
<comment type="caution">
    <text evidence="2">The sequence shown here is derived from an EMBL/GenBank/DDBJ whole genome shotgun (WGS) entry which is preliminary data.</text>
</comment>
<keyword evidence="1" id="KW-1133">Transmembrane helix</keyword>
<accession>L1MDV2</accession>
<evidence type="ECO:0000256" key="1">
    <source>
        <dbReference type="SAM" id="Phobius"/>
    </source>
</evidence>
<feature type="transmembrane region" description="Helical" evidence="1">
    <location>
        <begin position="58"/>
        <end position="79"/>
    </location>
</feature>
<name>L1MDV2_9CORY</name>
<proteinExistence type="predicted"/>
<dbReference type="OrthoDB" id="5147731at2"/>
<feature type="transmembrane region" description="Helical" evidence="1">
    <location>
        <begin position="91"/>
        <end position="114"/>
    </location>
</feature>
<feature type="transmembrane region" description="Helical" evidence="1">
    <location>
        <begin position="149"/>
        <end position="169"/>
    </location>
</feature>
<keyword evidence="3" id="KW-1185">Reference proteome</keyword>
<gene>
    <name evidence="2" type="ORF">HMPREF9997_01868</name>
</gene>
<keyword evidence="1" id="KW-0812">Transmembrane</keyword>
<dbReference type="EMBL" id="AMEM01000024">
    <property type="protein sequence ID" value="EKX89397.1"/>
    <property type="molecule type" value="Genomic_DNA"/>
</dbReference>
<dbReference type="PATRIC" id="fig|1035195.3.peg.1689"/>
<protein>
    <submittedName>
        <fullName evidence="2">Uncharacterized protein</fullName>
    </submittedName>
</protein>
<keyword evidence="1" id="KW-0472">Membrane</keyword>
<organism evidence="2 3">
    <name type="scientific">Corynebacterium durum F0235</name>
    <dbReference type="NCBI Taxonomy" id="1035195"/>
    <lineage>
        <taxon>Bacteria</taxon>
        <taxon>Bacillati</taxon>
        <taxon>Actinomycetota</taxon>
        <taxon>Actinomycetes</taxon>
        <taxon>Mycobacteriales</taxon>
        <taxon>Corynebacteriaceae</taxon>
        <taxon>Corynebacterium</taxon>
    </lineage>
</organism>
<feature type="transmembrane region" description="Helical" evidence="1">
    <location>
        <begin position="6"/>
        <end position="27"/>
    </location>
</feature>
<dbReference type="HOGENOM" id="CLU_111586_1_0_11"/>
<sequence>MNDVVNHTLLVSIPLLIFPTLMLLYALGASHEAFRNDFPEDIQQHMPPATPEDQRRGWLFGGIYLLTLLGTLVYSTLLFLQHHGGSFRLGFAVALTMEVMMLLIDLFIIDWLIICTLRPRWIIPPGTEDCAGWRDYGFHVKAAVQRKSIVANVMISLTMAGIAYVLYLAF</sequence>
<reference evidence="2 3" key="1">
    <citation type="submission" date="2012-05" db="EMBL/GenBank/DDBJ databases">
        <authorList>
            <person name="Weinstock G."/>
            <person name="Sodergren E."/>
            <person name="Lobos E.A."/>
            <person name="Fulton L."/>
            <person name="Fulton R."/>
            <person name="Courtney L."/>
            <person name="Fronick C."/>
            <person name="O'Laughlin M."/>
            <person name="Godfrey J."/>
            <person name="Wilson R.M."/>
            <person name="Miner T."/>
            <person name="Farmer C."/>
            <person name="Delehaunty K."/>
            <person name="Cordes M."/>
            <person name="Minx P."/>
            <person name="Tomlinson C."/>
            <person name="Chen J."/>
            <person name="Wollam A."/>
            <person name="Pepin K.H."/>
            <person name="Bhonagiri V."/>
            <person name="Zhang X."/>
            <person name="Suruliraj S."/>
            <person name="Warren W."/>
            <person name="Mitreva M."/>
            <person name="Mardis E.R."/>
            <person name="Wilson R.K."/>
        </authorList>
    </citation>
    <scope>NUCLEOTIDE SEQUENCE [LARGE SCALE GENOMIC DNA]</scope>
    <source>
        <strain evidence="2 3">F0235</strain>
    </source>
</reference>
<dbReference type="Proteomes" id="UP000010445">
    <property type="component" value="Unassembled WGS sequence"/>
</dbReference>
<dbReference type="AlphaFoldDB" id="L1MDV2"/>
<dbReference type="eggNOG" id="ENOG5032NI0">
    <property type="taxonomic scope" value="Bacteria"/>
</dbReference>
<evidence type="ECO:0000313" key="3">
    <source>
        <dbReference type="Proteomes" id="UP000010445"/>
    </source>
</evidence>
<dbReference type="RefSeq" id="WP_006064093.1">
    <property type="nucleotide sequence ID" value="NZ_KB290831.1"/>
</dbReference>